<dbReference type="KEGG" id="mff:MFFC18_14800"/>
<dbReference type="GO" id="GO:0016987">
    <property type="term" value="F:sigma factor activity"/>
    <property type="evidence" value="ECO:0007669"/>
    <property type="project" value="UniProtKB-KW"/>
</dbReference>
<organism evidence="8 9">
    <name type="scientific">Mariniblastus fucicola</name>
    <dbReference type="NCBI Taxonomy" id="980251"/>
    <lineage>
        <taxon>Bacteria</taxon>
        <taxon>Pseudomonadati</taxon>
        <taxon>Planctomycetota</taxon>
        <taxon>Planctomycetia</taxon>
        <taxon>Pirellulales</taxon>
        <taxon>Pirellulaceae</taxon>
        <taxon>Mariniblastus</taxon>
    </lineage>
</organism>
<dbReference type="RefSeq" id="WP_075083243.1">
    <property type="nucleotide sequence ID" value="NZ_CP042912.1"/>
</dbReference>
<feature type="domain" description="RNA polymerase sigma factor 70 region 4 type 2" evidence="7">
    <location>
        <begin position="123"/>
        <end position="171"/>
    </location>
</feature>
<protein>
    <submittedName>
        <fullName evidence="8">RNA polymerase sigma factor SigM</fullName>
    </submittedName>
</protein>
<evidence type="ECO:0000313" key="8">
    <source>
        <dbReference type="EMBL" id="QEG21622.1"/>
    </source>
</evidence>
<dbReference type="EMBL" id="CP042912">
    <property type="protein sequence ID" value="QEG21622.1"/>
    <property type="molecule type" value="Genomic_DNA"/>
</dbReference>
<gene>
    <name evidence="8" type="primary">sigM_1</name>
    <name evidence="8" type="ORF">MFFC18_14800</name>
</gene>
<dbReference type="InterPro" id="IPR007627">
    <property type="entry name" value="RNA_pol_sigma70_r2"/>
</dbReference>
<evidence type="ECO:0000259" key="7">
    <source>
        <dbReference type="Pfam" id="PF08281"/>
    </source>
</evidence>
<evidence type="ECO:0000259" key="6">
    <source>
        <dbReference type="Pfam" id="PF04542"/>
    </source>
</evidence>
<evidence type="ECO:0000256" key="4">
    <source>
        <dbReference type="ARBA" id="ARBA00023125"/>
    </source>
</evidence>
<dbReference type="Gene3D" id="1.10.1740.10">
    <property type="match status" value="1"/>
</dbReference>
<dbReference type="OrthoDB" id="9803470at2"/>
<dbReference type="GO" id="GO:0003677">
    <property type="term" value="F:DNA binding"/>
    <property type="evidence" value="ECO:0007669"/>
    <property type="project" value="UniProtKB-KW"/>
</dbReference>
<sequence>MAEVNPDIWVDQYGDYLFRYAKSRLRNANAAEEVVQETFLAGVRYSEQFAGRGSERGWLMGILKRKIVDHIRVRMKHNKATSYEDEHDPSEQLFDANGNWKSGAINWSPSPGQQIEMEELQALVQDCMQSLPENQAAVFVLSVMEELDSDDICRELEITPANMWVRMHRARVGLAKCVGAKWHVGEEAKQHVK</sequence>
<evidence type="ECO:0000256" key="5">
    <source>
        <dbReference type="ARBA" id="ARBA00023163"/>
    </source>
</evidence>
<keyword evidence="4" id="KW-0238">DNA-binding</keyword>
<keyword evidence="2" id="KW-0805">Transcription regulation</keyword>
<dbReference type="InterPro" id="IPR013325">
    <property type="entry name" value="RNA_pol_sigma_r2"/>
</dbReference>
<dbReference type="InterPro" id="IPR013249">
    <property type="entry name" value="RNA_pol_sigma70_r4_t2"/>
</dbReference>
<comment type="similarity">
    <text evidence="1">Belongs to the sigma-70 factor family. ECF subfamily.</text>
</comment>
<dbReference type="Proteomes" id="UP000322214">
    <property type="component" value="Chromosome"/>
</dbReference>
<proteinExistence type="inferred from homology"/>
<dbReference type="PANTHER" id="PTHR43133">
    <property type="entry name" value="RNA POLYMERASE ECF-TYPE SIGMA FACTO"/>
    <property type="match status" value="1"/>
</dbReference>
<dbReference type="NCBIfam" id="TIGR02937">
    <property type="entry name" value="sigma70-ECF"/>
    <property type="match status" value="1"/>
</dbReference>
<evidence type="ECO:0000256" key="1">
    <source>
        <dbReference type="ARBA" id="ARBA00010641"/>
    </source>
</evidence>
<accession>A0A5B9P9J8</accession>
<dbReference type="Pfam" id="PF08281">
    <property type="entry name" value="Sigma70_r4_2"/>
    <property type="match status" value="1"/>
</dbReference>
<evidence type="ECO:0000313" key="9">
    <source>
        <dbReference type="Proteomes" id="UP000322214"/>
    </source>
</evidence>
<name>A0A5B9P9J8_9BACT</name>
<dbReference type="GO" id="GO:0006352">
    <property type="term" value="P:DNA-templated transcription initiation"/>
    <property type="evidence" value="ECO:0007669"/>
    <property type="project" value="InterPro"/>
</dbReference>
<dbReference type="InterPro" id="IPR036388">
    <property type="entry name" value="WH-like_DNA-bd_sf"/>
</dbReference>
<dbReference type="Pfam" id="PF04542">
    <property type="entry name" value="Sigma70_r2"/>
    <property type="match status" value="1"/>
</dbReference>
<evidence type="ECO:0000256" key="3">
    <source>
        <dbReference type="ARBA" id="ARBA00023082"/>
    </source>
</evidence>
<keyword evidence="3" id="KW-0731">Sigma factor</keyword>
<dbReference type="STRING" id="980251.GCA_001642875_00453"/>
<keyword evidence="9" id="KW-1185">Reference proteome</keyword>
<feature type="domain" description="RNA polymerase sigma-70 region 2" evidence="6">
    <location>
        <begin position="10"/>
        <end position="74"/>
    </location>
</feature>
<dbReference type="AlphaFoldDB" id="A0A5B9P9J8"/>
<dbReference type="InterPro" id="IPR039425">
    <property type="entry name" value="RNA_pol_sigma-70-like"/>
</dbReference>
<evidence type="ECO:0000256" key="2">
    <source>
        <dbReference type="ARBA" id="ARBA00023015"/>
    </source>
</evidence>
<dbReference type="InterPro" id="IPR013324">
    <property type="entry name" value="RNA_pol_sigma_r3/r4-like"/>
</dbReference>
<dbReference type="SUPFAM" id="SSF88659">
    <property type="entry name" value="Sigma3 and sigma4 domains of RNA polymerase sigma factors"/>
    <property type="match status" value="1"/>
</dbReference>
<keyword evidence="5" id="KW-0804">Transcription</keyword>
<dbReference type="PANTHER" id="PTHR43133:SF8">
    <property type="entry name" value="RNA POLYMERASE SIGMA FACTOR HI_1459-RELATED"/>
    <property type="match status" value="1"/>
</dbReference>
<dbReference type="SUPFAM" id="SSF88946">
    <property type="entry name" value="Sigma2 domain of RNA polymerase sigma factors"/>
    <property type="match status" value="1"/>
</dbReference>
<dbReference type="Gene3D" id="1.10.10.10">
    <property type="entry name" value="Winged helix-like DNA-binding domain superfamily/Winged helix DNA-binding domain"/>
    <property type="match status" value="1"/>
</dbReference>
<reference evidence="8 9" key="1">
    <citation type="submission" date="2019-08" db="EMBL/GenBank/DDBJ databases">
        <title>Deep-cultivation of Planctomycetes and their phenomic and genomic characterization uncovers novel biology.</title>
        <authorList>
            <person name="Wiegand S."/>
            <person name="Jogler M."/>
            <person name="Boedeker C."/>
            <person name="Pinto D."/>
            <person name="Vollmers J."/>
            <person name="Rivas-Marin E."/>
            <person name="Kohn T."/>
            <person name="Peeters S.H."/>
            <person name="Heuer A."/>
            <person name="Rast P."/>
            <person name="Oberbeckmann S."/>
            <person name="Bunk B."/>
            <person name="Jeske O."/>
            <person name="Meyerdierks A."/>
            <person name="Storesund J.E."/>
            <person name="Kallscheuer N."/>
            <person name="Luecker S."/>
            <person name="Lage O.M."/>
            <person name="Pohl T."/>
            <person name="Merkel B.J."/>
            <person name="Hornburger P."/>
            <person name="Mueller R.-W."/>
            <person name="Bruemmer F."/>
            <person name="Labrenz M."/>
            <person name="Spormann A.M."/>
            <person name="Op den Camp H."/>
            <person name="Overmann J."/>
            <person name="Amann R."/>
            <person name="Jetten M.S.M."/>
            <person name="Mascher T."/>
            <person name="Medema M.H."/>
            <person name="Devos D.P."/>
            <person name="Kaster A.-K."/>
            <person name="Ovreas L."/>
            <person name="Rohde M."/>
            <person name="Galperin M.Y."/>
            <person name="Jogler C."/>
        </authorList>
    </citation>
    <scope>NUCLEOTIDE SEQUENCE [LARGE SCALE GENOMIC DNA]</scope>
    <source>
        <strain evidence="8 9">FC18</strain>
    </source>
</reference>
<dbReference type="InterPro" id="IPR014284">
    <property type="entry name" value="RNA_pol_sigma-70_dom"/>
</dbReference>